<protein>
    <recommendedName>
        <fullName evidence="3">DUF3631 domain-containing protein</fullName>
    </recommendedName>
</protein>
<keyword evidence="2" id="KW-1185">Reference proteome</keyword>
<accession>A0A7W7WXC9</accession>
<dbReference type="AlphaFoldDB" id="A0A7W7WXC9"/>
<evidence type="ECO:0008006" key="3">
    <source>
        <dbReference type="Google" id="ProtNLM"/>
    </source>
</evidence>
<reference evidence="1 2" key="1">
    <citation type="submission" date="2020-08" db="EMBL/GenBank/DDBJ databases">
        <title>Sequencing the genomes of 1000 actinobacteria strains.</title>
        <authorList>
            <person name="Klenk H.-P."/>
        </authorList>
    </citation>
    <scope>NUCLEOTIDE SEQUENCE [LARGE SCALE GENOMIC DNA]</scope>
    <source>
        <strain evidence="1 2">DSM 45084</strain>
    </source>
</reference>
<evidence type="ECO:0000313" key="2">
    <source>
        <dbReference type="Proteomes" id="UP000542674"/>
    </source>
</evidence>
<dbReference type="EMBL" id="JACHJS010000001">
    <property type="protein sequence ID" value="MBB4967309.1"/>
    <property type="molecule type" value="Genomic_DNA"/>
</dbReference>
<sequence>MQEFDQGDGQAVQSCGIAGLADHHGARPPCGEVNKIRPVSGARARLNGERRAAHGLPRIDADTLAATVNRAGNAVDEGAVRDVLAVFGSDDRLWTEDLLSRLAEHDGRYAGWTGEALAGVLAPLGVRPVQVKINGRNRNGYRREFFTIRSRS</sequence>
<name>A0A7W7WXC9_9PSEU</name>
<organism evidence="1 2">
    <name type="scientific">Saccharothrix violaceirubra</name>
    <dbReference type="NCBI Taxonomy" id="413306"/>
    <lineage>
        <taxon>Bacteria</taxon>
        <taxon>Bacillati</taxon>
        <taxon>Actinomycetota</taxon>
        <taxon>Actinomycetes</taxon>
        <taxon>Pseudonocardiales</taxon>
        <taxon>Pseudonocardiaceae</taxon>
        <taxon>Saccharothrix</taxon>
    </lineage>
</organism>
<dbReference type="Proteomes" id="UP000542674">
    <property type="component" value="Unassembled WGS sequence"/>
</dbReference>
<proteinExistence type="predicted"/>
<comment type="caution">
    <text evidence="1">The sequence shown here is derived from an EMBL/GenBank/DDBJ whole genome shotgun (WGS) entry which is preliminary data.</text>
</comment>
<dbReference type="RefSeq" id="WP_184671916.1">
    <property type="nucleotide sequence ID" value="NZ_BAABAI010000009.1"/>
</dbReference>
<evidence type="ECO:0000313" key="1">
    <source>
        <dbReference type="EMBL" id="MBB4967309.1"/>
    </source>
</evidence>
<gene>
    <name evidence="1" type="ORF">F4559_004668</name>
</gene>